<keyword evidence="2" id="KW-1185">Reference proteome</keyword>
<dbReference type="RefSeq" id="XP_058312540.1">
    <property type="nucleotide sequence ID" value="XM_058447129.1"/>
</dbReference>
<dbReference type="GeneID" id="83174429"/>
<proteinExistence type="predicted"/>
<dbReference type="OrthoDB" id="4503771at2759"/>
<accession>A0A9W9TCR1</accession>
<name>A0A9W9TCR1_9EURO</name>
<dbReference type="AlphaFoldDB" id="A0A9W9TCR1"/>
<evidence type="ECO:0000313" key="2">
    <source>
        <dbReference type="Proteomes" id="UP001150904"/>
    </source>
</evidence>
<protein>
    <submittedName>
        <fullName evidence="1">Uncharacterized protein</fullName>
    </submittedName>
</protein>
<reference evidence="1" key="1">
    <citation type="submission" date="2022-12" db="EMBL/GenBank/DDBJ databases">
        <authorList>
            <person name="Petersen C."/>
        </authorList>
    </citation>
    <scope>NUCLEOTIDE SEQUENCE</scope>
    <source>
        <strain evidence="1">IBT 15544</strain>
    </source>
</reference>
<dbReference type="EMBL" id="JAPQKR010000004">
    <property type="protein sequence ID" value="KAJ5217967.1"/>
    <property type="molecule type" value="Genomic_DNA"/>
</dbReference>
<dbReference type="Proteomes" id="UP001150904">
    <property type="component" value="Unassembled WGS sequence"/>
</dbReference>
<sequence length="260" mass="28176">MGPSKILLMADGGGSSLHILLSTRGLSDDSRLQNSKSARLHPFAASKKKPGRFTSTLKHPETVMGADASCACSIEVLQIMSELHNVHAVVDVETALDLIHRVCGQGKSIIKCKVCTKTPQSPVVTLPALSEQCLPLLEALCSAYDISTQPGFFDSAMLAFDQAPSSFICIRSKVILGQTELDEDETRLLIRTLLGRSLIRLVELMEGLKGVLLAMLESEHNHRNATATIRSCESSMESIISRLAVLMQITEGECDTQLLT</sequence>
<organism evidence="1 2">
    <name type="scientific">Penicillium cinerascens</name>
    <dbReference type="NCBI Taxonomy" id="70096"/>
    <lineage>
        <taxon>Eukaryota</taxon>
        <taxon>Fungi</taxon>
        <taxon>Dikarya</taxon>
        <taxon>Ascomycota</taxon>
        <taxon>Pezizomycotina</taxon>
        <taxon>Eurotiomycetes</taxon>
        <taxon>Eurotiomycetidae</taxon>
        <taxon>Eurotiales</taxon>
        <taxon>Aspergillaceae</taxon>
        <taxon>Penicillium</taxon>
    </lineage>
</organism>
<comment type="caution">
    <text evidence="1">The sequence shown here is derived from an EMBL/GenBank/DDBJ whole genome shotgun (WGS) entry which is preliminary data.</text>
</comment>
<evidence type="ECO:0000313" key="1">
    <source>
        <dbReference type="EMBL" id="KAJ5217967.1"/>
    </source>
</evidence>
<gene>
    <name evidence="1" type="ORF">N7498_000066</name>
</gene>
<reference evidence="1" key="2">
    <citation type="journal article" date="2023" name="IMA Fungus">
        <title>Comparative genomic study of the Penicillium genus elucidates a diverse pangenome and 15 lateral gene transfer events.</title>
        <authorList>
            <person name="Petersen C."/>
            <person name="Sorensen T."/>
            <person name="Nielsen M.R."/>
            <person name="Sondergaard T.E."/>
            <person name="Sorensen J.L."/>
            <person name="Fitzpatrick D.A."/>
            <person name="Frisvad J.C."/>
            <person name="Nielsen K.L."/>
        </authorList>
    </citation>
    <scope>NUCLEOTIDE SEQUENCE</scope>
    <source>
        <strain evidence="1">IBT 15544</strain>
    </source>
</reference>